<evidence type="ECO:0000256" key="8">
    <source>
        <dbReference type="ARBA" id="ARBA00022840"/>
    </source>
</evidence>
<keyword evidence="9" id="KW-0653">Protein transport</keyword>
<dbReference type="GO" id="GO:0015031">
    <property type="term" value="P:protein transport"/>
    <property type="evidence" value="ECO:0007669"/>
    <property type="project" value="UniProtKB-KW"/>
</dbReference>
<dbReference type="RefSeq" id="XP_022666304.1">
    <property type="nucleotide sequence ID" value="XM_022810569.1"/>
</dbReference>
<dbReference type="Gene3D" id="1.20.58.80">
    <property type="entry name" value="Phosphotransferase system, lactose/cellobiose-type IIA subunit"/>
    <property type="match status" value="1"/>
</dbReference>
<evidence type="ECO:0000256" key="11">
    <source>
        <dbReference type="ARBA" id="ARBA00048883"/>
    </source>
</evidence>
<evidence type="ECO:0000256" key="6">
    <source>
        <dbReference type="ARBA" id="ARBA00022753"/>
    </source>
</evidence>
<evidence type="ECO:0000313" key="15">
    <source>
        <dbReference type="EnsemblMetazoa" id="XP_022666307"/>
    </source>
</evidence>
<keyword evidence="6" id="KW-0967">Endosome</keyword>
<dbReference type="EnsemblMetazoa" id="XM_022810569">
    <property type="protein sequence ID" value="XP_022666304"/>
    <property type="gene ID" value="LOC111252513"/>
</dbReference>
<comment type="similarity">
    <text evidence="2 12">Belongs to the AAA ATPase family.</text>
</comment>
<dbReference type="EnsemblMetazoa" id="XM_022810570">
    <property type="protein sequence ID" value="XP_022666305"/>
    <property type="gene ID" value="LOC111252513"/>
</dbReference>
<dbReference type="FunFam" id="1.20.58.80:FF:000004">
    <property type="entry name" value="Vacuolar protein sorting-associated protein 4"/>
    <property type="match status" value="1"/>
</dbReference>
<dbReference type="GeneID" id="111252513"/>
<dbReference type="SMART" id="SM00382">
    <property type="entry name" value="AAA"/>
    <property type="match status" value="1"/>
</dbReference>
<dbReference type="SMART" id="SM00745">
    <property type="entry name" value="MIT"/>
    <property type="match status" value="1"/>
</dbReference>
<dbReference type="EnsemblMetazoa" id="XM_022810573">
    <property type="protein sequence ID" value="XP_022666308"/>
    <property type="gene ID" value="LOC111252513"/>
</dbReference>
<dbReference type="SUPFAM" id="SSF52540">
    <property type="entry name" value="P-loop containing nucleoside triphosphate hydrolases"/>
    <property type="match status" value="1"/>
</dbReference>
<dbReference type="RefSeq" id="XP_022666308.1">
    <property type="nucleotide sequence ID" value="XM_022810573.1"/>
</dbReference>
<comment type="catalytic activity">
    <reaction evidence="11">
        <text>ATP + H2O = ADP + phosphate + H(+)</text>
        <dbReference type="Rhea" id="RHEA:13065"/>
        <dbReference type="ChEBI" id="CHEBI:15377"/>
        <dbReference type="ChEBI" id="CHEBI:15378"/>
        <dbReference type="ChEBI" id="CHEBI:30616"/>
        <dbReference type="ChEBI" id="CHEBI:43474"/>
        <dbReference type="ChEBI" id="CHEBI:456216"/>
        <dbReference type="EC" id="3.6.4.6"/>
    </reaction>
</comment>
<dbReference type="AlphaFoldDB" id="A0A7M7KGA0"/>
<keyword evidence="8 12" id="KW-0067">ATP-binding</keyword>
<dbReference type="PANTHER" id="PTHR23074:SF83">
    <property type="entry name" value="VACUOLAR PROTEIN SORTING-ASSOCIATED PROTEIN 4A"/>
    <property type="match status" value="1"/>
</dbReference>
<evidence type="ECO:0000256" key="12">
    <source>
        <dbReference type="RuleBase" id="RU003651"/>
    </source>
</evidence>
<dbReference type="InterPro" id="IPR050304">
    <property type="entry name" value="MT-severing_AAA_ATPase"/>
</dbReference>
<dbReference type="SUPFAM" id="SSF116846">
    <property type="entry name" value="MIT domain"/>
    <property type="match status" value="1"/>
</dbReference>
<dbReference type="Pfam" id="PF09336">
    <property type="entry name" value="Vps4_C"/>
    <property type="match status" value="1"/>
</dbReference>
<keyword evidence="16" id="KW-1185">Reference proteome</keyword>
<dbReference type="PROSITE" id="PS00674">
    <property type="entry name" value="AAA"/>
    <property type="match status" value="1"/>
</dbReference>
<protein>
    <recommendedName>
        <fullName evidence="3">vesicle-fusing ATPase</fullName>
        <ecNumber evidence="3">3.6.4.6</ecNumber>
    </recommendedName>
</protein>
<evidence type="ECO:0000256" key="5">
    <source>
        <dbReference type="ARBA" id="ARBA00022741"/>
    </source>
</evidence>
<dbReference type="InterPro" id="IPR015415">
    <property type="entry name" value="Spast_Vps4_C"/>
</dbReference>
<proteinExistence type="inferred from homology"/>
<evidence type="ECO:0000256" key="7">
    <source>
        <dbReference type="ARBA" id="ARBA00022801"/>
    </source>
</evidence>
<dbReference type="Gene3D" id="1.10.8.60">
    <property type="match status" value="1"/>
</dbReference>
<dbReference type="Gene3D" id="3.40.50.300">
    <property type="entry name" value="P-loop containing nucleotide triphosphate hydrolases"/>
    <property type="match status" value="1"/>
</dbReference>
<dbReference type="RefSeq" id="XP_022666303.1">
    <property type="nucleotide sequence ID" value="XM_022810568.1"/>
</dbReference>
<dbReference type="EC" id="3.6.4.6" evidence="3"/>
<dbReference type="GO" id="GO:0016887">
    <property type="term" value="F:ATP hydrolysis activity"/>
    <property type="evidence" value="ECO:0007669"/>
    <property type="project" value="InterPro"/>
</dbReference>
<dbReference type="InterPro" id="IPR003959">
    <property type="entry name" value="ATPase_AAA_core"/>
</dbReference>
<dbReference type="InterPro" id="IPR027417">
    <property type="entry name" value="P-loop_NTPase"/>
</dbReference>
<keyword evidence="5 12" id="KW-0547">Nucleotide-binding</keyword>
<feature type="domain" description="MIT" evidence="14">
    <location>
        <begin position="4"/>
        <end position="82"/>
    </location>
</feature>
<dbReference type="RefSeq" id="XP_022666307.1">
    <property type="nucleotide sequence ID" value="XM_022810572.1"/>
</dbReference>
<accession>A0A7M7KGA0</accession>
<dbReference type="EnsemblMetazoa" id="XM_022810568">
    <property type="protein sequence ID" value="XP_022666303"/>
    <property type="gene ID" value="LOC111252513"/>
</dbReference>
<dbReference type="EnsemblMetazoa" id="XM_022810572">
    <property type="protein sequence ID" value="XP_022666307"/>
    <property type="gene ID" value="LOC111252513"/>
</dbReference>
<organism evidence="15 16">
    <name type="scientific">Varroa destructor</name>
    <name type="common">Honeybee mite</name>
    <dbReference type="NCBI Taxonomy" id="109461"/>
    <lineage>
        <taxon>Eukaryota</taxon>
        <taxon>Metazoa</taxon>
        <taxon>Ecdysozoa</taxon>
        <taxon>Arthropoda</taxon>
        <taxon>Chelicerata</taxon>
        <taxon>Arachnida</taxon>
        <taxon>Acari</taxon>
        <taxon>Parasitiformes</taxon>
        <taxon>Mesostigmata</taxon>
        <taxon>Gamasina</taxon>
        <taxon>Dermanyssoidea</taxon>
        <taxon>Varroidae</taxon>
        <taxon>Varroa</taxon>
    </lineage>
</organism>
<dbReference type="Pfam" id="PF04212">
    <property type="entry name" value="MIT"/>
    <property type="match status" value="1"/>
</dbReference>
<evidence type="ECO:0000256" key="10">
    <source>
        <dbReference type="ARBA" id="ARBA00023136"/>
    </source>
</evidence>
<keyword evidence="10" id="KW-0472">Membrane</keyword>
<dbReference type="KEGG" id="vde:111252513"/>
<evidence type="ECO:0000259" key="14">
    <source>
        <dbReference type="SMART" id="SM00745"/>
    </source>
</evidence>
<dbReference type="InterPro" id="IPR036181">
    <property type="entry name" value="MIT_dom_sf"/>
</dbReference>
<dbReference type="OrthoDB" id="29072at2759"/>
<evidence type="ECO:0000256" key="3">
    <source>
        <dbReference type="ARBA" id="ARBA00012674"/>
    </source>
</evidence>
<dbReference type="Pfam" id="PF00004">
    <property type="entry name" value="AAA"/>
    <property type="match status" value="1"/>
</dbReference>
<evidence type="ECO:0000259" key="13">
    <source>
        <dbReference type="SMART" id="SM00382"/>
    </source>
</evidence>
<dbReference type="FunFam" id="3.40.50.300:FF:000043">
    <property type="entry name" value="Vacuolar protein sorting-associated protein 4"/>
    <property type="match status" value="1"/>
</dbReference>
<evidence type="ECO:0000256" key="9">
    <source>
        <dbReference type="ARBA" id="ARBA00022927"/>
    </source>
</evidence>
<evidence type="ECO:0000256" key="1">
    <source>
        <dbReference type="ARBA" id="ARBA00004481"/>
    </source>
</evidence>
<comment type="subcellular location">
    <subcellularLocation>
        <location evidence="1">Endosome membrane</location>
        <topology evidence="1">Peripheral membrane protein</topology>
    </subcellularLocation>
</comment>
<evidence type="ECO:0000313" key="16">
    <source>
        <dbReference type="Proteomes" id="UP000594260"/>
    </source>
</evidence>
<dbReference type="Proteomes" id="UP000594260">
    <property type="component" value="Unplaced"/>
</dbReference>
<dbReference type="InterPro" id="IPR003593">
    <property type="entry name" value="AAA+_ATPase"/>
</dbReference>
<dbReference type="InterPro" id="IPR003960">
    <property type="entry name" value="ATPase_AAA_CS"/>
</dbReference>
<keyword evidence="7" id="KW-0378">Hydrolase</keyword>
<feature type="domain" description="AAA+ ATPase" evidence="13">
    <location>
        <begin position="157"/>
        <end position="293"/>
    </location>
</feature>
<dbReference type="GO" id="GO:0007033">
    <property type="term" value="P:vacuole organization"/>
    <property type="evidence" value="ECO:0007669"/>
    <property type="project" value="TreeGrafter"/>
</dbReference>
<dbReference type="GO" id="GO:0005524">
    <property type="term" value="F:ATP binding"/>
    <property type="evidence" value="ECO:0007669"/>
    <property type="project" value="UniProtKB-KW"/>
</dbReference>
<evidence type="ECO:0000256" key="4">
    <source>
        <dbReference type="ARBA" id="ARBA00022448"/>
    </source>
</evidence>
<dbReference type="PANTHER" id="PTHR23074">
    <property type="entry name" value="AAA DOMAIN-CONTAINING"/>
    <property type="match status" value="1"/>
</dbReference>
<evidence type="ECO:0000256" key="2">
    <source>
        <dbReference type="ARBA" id="ARBA00006914"/>
    </source>
</evidence>
<reference evidence="15" key="1">
    <citation type="submission" date="2021-01" db="UniProtKB">
        <authorList>
            <consortium name="EnsemblMetazoa"/>
        </authorList>
    </citation>
    <scope>IDENTIFICATION</scope>
</reference>
<dbReference type="InterPro" id="IPR007330">
    <property type="entry name" value="MIT_dom"/>
</dbReference>
<dbReference type="OMA" id="ENSNGMW"/>
<dbReference type="FunFam" id="1.10.8.60:FF:000015">
    <property type="entry name" value="vacuolar protein sorting-associated protein 4A"/>
    <property type="match status" value="1"/>
</dbReference>
<dbReference type="GO" id="GO:0010008">
    <property type="term" value="C:endosome membrane"/>
    <property type="evidence" value="ECO:0007669"/>
    <property type="project" value="UniProtKB-SubCell"/>
</dbReference>
<keyword evidence="4" id="KW-0813">Transport</keyword>
<dbReference type="RefSeq" id="XP_022666305.1">
    <property type="nucleotide sequence ID" value="XM_022810570.1"/>
</dbReference>
<dbReference type="GO" id="GO:0016197">
    <property type="term" value="P:endosomal transport"/>
    <property type="evidence" value="ECO:0007669"/>
    <property type="project" value="TreeGrafter"/>
</dbReference>
<dbReference type="InParanoid" id="A0A7M7KGA0"/>
<sequence>MVPSRTALNKAASVVSKAVREDHAKNYAEAFRLYTQSLEYFMHALRYEPSNENERKILRVKITEYLGRAEQLKKHLRGTRGSRMPERMNGEGDSRVVKSNNPEINKLMAQLEGAIVTERLNVKWSDVAGLEAAKEALKEAVIMPKLFPELFTGSVKPWKGILLFGPPGTGKSYLAKAVATEARESIMISVSGSDLVSKWLGESEKLVRSLFELARKLKPAIIFIDEIDSLASSRSENEAEPTKRIKTELLIQMQGVNSNNDDVLVLAATNIPWALDPAIRRRFQKRIYIPLPDAAARTALFEIHVGTVKHTLTKDDFKALGRMSKDYSGDDISVVVADALLQPIKKVQAATHFKKVSGPSRMECTVIANDLFTPCSSCSRGAIKMTFMDVPKNKLLPPVLTMADMQLCFNKSKPSVDASDIKKYRQFMDKFGQAG</sequence>
<name>A0A7M7KGA0_VARDE</name>